<sequence>MGYGEDKAGLIVNALGLAVVDLIAAGVPITKDNLIEQLVRNQQDATKVIEKKTNRDAAELVRKGNK</sequence>
<dbReference type="RefSeq" id="WP_156594907.1">
    <property type="nucleotide sequence ID" value="NZ_CACRTI010000002.1"/>
</dbReference>
<organism evidence="1">
    <name type="scientific">Citrobacter amalonaticus</name>
    <dbReference type="NCBI Taxonomy" id="35703"/>
    <lineage>
        <taxon>Bacteria</taxon>
        <taxon>Pseudomonadati</taxon>
        <taxon>Pseudomonadota</taxon>
        <taxon>Gammaproteobacteria</taxon>
        <taxon>Enterobacterales</taxon>
        <taxon>Enterobacteriaceae</taxon>
        <taxon>Citrobacter</taxon>
    </lineage>
</organism>
<protein>
    <submittedName>
        <fullName evidence="1">Uncharacterized protein</fullName>
    </submittedName>
</protein>
<name>A0A6N2S1K9_CITAM</name>
<accession>A0A6N2S1K9</accession>
<dbReference type="AlphaFoldDB" id="A0A6N2S1K9"/>
<gene>
    <name evidence="1" type="ORF">CALFYP1_01914</name>
</gene>
<reference evidence="1" key="1">
    <citation type="submission" date="2019-11" db="EMBL/GenBank/DDBJ databases">
        <authorList>
            <person name="Feng L."/>
        </authorList>
    </citation>
    <scope>NUCLEOTIDE SEQUENCE</scope>
    <source>
        <strain evidence="1">CAmalonaticusLFYP1</strain>
    </source>
</reference>
<evidence type="ECO:0000313" key="1">
    <source>
        <dbReference type="EMBL" id="VYS87573.1"/>
    </source>
</evidence>
<proteinExistence type="predicted"/>
<dbReference type="EMBL" id="CACRTI010000002">
    <property type="protein sequence ID" value="VYS87573.1"/>
    <property type="molecule type" value="Genomic_DNA"/>
</dbReference>